<dbReference type="OrthoDB" id="10051381at2759"/>
<evidence type="ECO:0000313" key="2">
    <source>
        <dbReference type="EMBL" id="KAF7274564.1"/>
    </source>
</evidence>
<gene>
    <name evidence="2" type="ORF">GWI33_012786</name>
</gene>
<name>A0A834I7R7_RHYFE</name>
<dbReference type="EMBL" id="JAACXV010012576">
    <property type="protein sequence ID" value="KAF7274564.1"/>
    <property type="molecule type" value="Genomic_DNA"/>
</dbReference>
<comment type="caution">
    <text evidence="2">The sequence shown here is derived from an EMBL/GenBank/DDBJ whole genome shotgun (WGS) entry which is preliminary data.</text>
</comment>
<protein>
    <submittedName>
        <fullName evidence="2">Uncharacterized protein</fullName>
    </submittedName>
</protein>
<sequence length="154" mass="18432">MSGRRRRSNIGRSSVNVRRVRSQRDEESSTEREARLKREVRRSRDRDRHSVQRDRESSVEREAQLSQLRDRHRADRERESSVEREVRRSRDRDRHRVQRARESSARVTNSWVNKENSAMNYDPSISYKDDRIVSIGTMSVVCEYCLALLTRKSK</sequence>
<evidence type="ECO:0000313" key="3">
    <source>
        <dbReference type="Proteomes" id="UP000625711"/>
    </source>
</evidence>
<feature type="region of interest" description="Disordered" evidence="1">
    <location>
        <begin position="1"/>
        <end position="103"/>
    </location>
</feature>
<feature type="compositionally biased region" description="Basic and acidic residues" evidence="1">
    <location>
        <begin position="22"/>
        <end position="103"/>
    </location>
</feature>
<reference evidence="2" key="1">
    <citation type="submission" date="2020-08" db="EMBL/GenBank/DDBJ databases">
        <title>Genome sequencing and assembly of the red palm weevil Rhynchophorus ferrugineus.</title>
        <authorList>
            <person name="Dias G.B."/>
            <person name="Bergman C.M."/>
            <person name="Manee M."/>
        </authorList>
    </citation>
    <scope>NUCLEOTIDE SEQUENCE</scope>
    <source>
        <strain evidence="2">AA-2017</strain>
        <tissue evidence="2">Whole larva</tissue>
    </source>
</reference>
<accession>A0A834I7R7</accession>
<dbReference type="Proteomes" id="UP000625711">
    <property type="component" value="Unassembled WGS sequence"/>
</dbReference>
<organism evidence="2 3">
    <name type="scientific">Rhynchophorus ferrugineus</name>
    <name type="common">Red palm weevil</name>
    <name type="synonym">Curculio ferrugineus</name>
    <dbReference type="NCBI Taxonomy" id="354439"/>
    <lineage>
        <taxon>Eukaryota</taxon>
        <taxon>Metazoa</taxon>
        <taxon>Ecdysozoa</taxon>
        <taxon>Arthropoda</taxon>
        <taxon>Hexapoda</taxon>
        <taxon>Insecta</taxon>
        <taxon>Pterygota</taxon>
        <taxon>Neoptera</taxon>
        <taxon>Endopterygota</taxon>
        <taxon>Coleoptera</taxon>
        <taxon>Polyphaga</taxon>
        <taxon>Cucujiformia</taxon>
        <taxon>Curculionidae</taxon>
        <taxon>Dryophthorinae</taxon>
        <taxon>Rhynchophorus</taxon>
    </lineage>
</organism>
<proteinExistence type="predicted"/>
<evidence type="ECO:0000256" key="1">
    <source>
        <dbReference type="SAM" id="MobiDB-lite"/>
    </source>
</evidence>
<keyword evidence="3" id="KW-1185">Reference proteome</keyword>
<dbReference type="AlphaFoldDB" id="A0A834I7R7"/>
<feature type="non-terminal residue" evidence="2">
    <location>
        <position position="1"/>
    </location>
</feature>